<dbReference type="CDD" id="cd06993">
    <property type="entry name" value="cupin_CENP-C_C"/>
    <property type="match status" value="1"/>
</dbReference>
<dbReference type="InterPro" id="IPR014710">
    <property type="entry name" value="RmlC-like_jellyroll"/>
</dbReference>
<feature type="domain" description="Mif2 N-terminal" evidence="9">
    <location>
        <begin position="138"/>
        <end position="260"/>
    </location>
</feature>
<evidence type="ECO:0000256" key="2">
    <source>
        <dbReference type="ARBA" id="ARBA00010291"/>
    </source>
</evidence>
<dbReference type="Pfam" id="PF11699">
    <property type="entry name" value="CENP-C_C"/>
    <property type="match status" value="1"/>
</dbReference>
<dbReference type="InterPro" id="IPR028386">
    <property type="entry name" value="CENP-C/Mif2/cnp3"/>
</dbReference>
<evidence type="ECO:0000256" key="6">
    <source>
        <dbReference type="ARBA" id="ARBA00075033"/>
    </source>
</evidence>
<dbReference type="GO" id="GO:0005634">
    <property type="term" value="C:nucleus"/>
    <property type="evidence" value="ECO:0007669"/>
    <property type="project" value="UniProtKB-SubCell"/>
</dbReference>
<dbReference type="OMA" id="CHGRVQV"/>
<dbReference type="AlphaFoldDB" id="A0A167EDH2"/>
<comment type="similarity">
    <text evidence="2">Belongs to the CENP-C/MIF2 family.</text>
</comment>
<dbReference type="PANTHER" id="PTHR16684:SF11">
    <property type="entry name" value="CENTROMERE PROTEIN C"/>
    <property type="match status" value="1"/>
</dbReference>
<feature type="domain" description="Mif2/CENP-C cupin" evidence="8">
    <location>
        <begin position="655"/>
        <end position="739"/>
    </location>
</feature>
<evidence type="ECO:0000313" key="10">
    <source>
        <dbReference type="EMBL" id="OAA43732.1"/>
    </source>
</evidence>
<keyword evidence="11" id="KW-1185">Reference proteome</keyword>
<feature type="region of interest" description="Disordered" evidence="7">
    <location>
        <begin position="127"/>
        <end position="281"/>
    </location>
</feature>
<feature type="compositionally biased region" description="Acidic residues" evidence="7">
    <location>
        <begin position="483"/>
        <end position="492"/>
    </location>
</feature>
<accession>A0A167EDH2</accession>
<evidence type="ECO:0000259" key="9">
    <source>
        <dbReference type="Pfam" id="PF15624"/>
    </source>
</evidence>
<comment type="caution">
    <text evidence="10">The sequence shown here is derived from an EMBL/GenBank/DDBJ whole genome shotgun (WGS) entry which is preliminary data.</text>
</comment>
<organism evidence="10 11">
    <name type="scientific">Metarhizium rileyi (strain RCEF 4871)</name>
    <name type="common">Nomuraea rileyi</name>
    <dbReference type="NCBI Taxonomy" id="1649241"/>
    <lineage>
        <taxon>Eukaryota</taxon>
        <taxon>Fungi</taxon>
        <taxon>Dikarya</taxon>
        <taxon>Ascomycota</taxon>
        <taxon>Pezizomycotina</taxon>
        <taxon>Sordariomycetes</taxon>
        <taxon>Hypocreomycetidae</taxon>
        <taxon>Hypocreales</taxon>
        <taxon>Clavicipitaceae</taxon>
        <taxon>Metarhizium</taxon>
    </lineage>
</organism>
<dbReference type="OrthoDB" id="1939643at2759"/>
<dbReference type="SUPFAM" id="SSF51182">
    <property type="entry name" value="RmlC-like cupins"/>
    <property type="match status" value="1"/>
</dbReference>
<dbReference type="EMBL" id="AZHC01000011">
    <property type="protein sequence ID" value="OAA43732.1"/>
    <property type="molecule type" value="Genomic_DNA"/>
</dbReference>
<evidence type="ECO:0000256" key="5">
    <source>
        <dbReference type="ARBA" id="ARBA00057947"/>
    </source>
</evidence>
<dbReference type="Proteomes" id="UP000243498">
    <property type="component" value="Unassembled WGS sequence"/>
</dbReference>
<evidence type="ECO:0000256" key="3">
    <source>
        <dbReference type="ARBA" id="ARBA00023125"/>
    </source>
</evidence>
<feature type="compositionally biased region" description="Polar residues" evidence="7">
    <location>
        <begin position="241"/>
        <end position="252"/>
    </location>
</feature>
<keyword evidence="4" id="KW-0539">Nucleus</keyword>
<dbReference type="Gene3D" id="2.60.120.10">
    <property type="entry name" value="Jelly Rolls"/>
    <property type="match status" value="1"/>
</dbReference>
<feature type="compositionally biased region" description="Basic residues" evidence="7">
    <location>
        <begin position="464"/>
        <end position="477"/>
    </location>
</feature>
<feature type="region of interest" description="Disordered" evidence="7">
    <location>
        <begin position="1"/>
        <end position="32"/>
    </location>
</feature>
<dbReference type="GO" id="GO:0051382">
    <property type="term" value="P:kinetochore assembly"/>
    <property type="evidence" value="ECO:0007669"/>
    <property type="project" value="InterPro"/>
</dbReference>
<dbReference type="GO" id="GO:0051315">
    <property type="term" value="P:attachment of mitotic spindle microtubules to kinetochore"/>
    <property type="evidence" value="ECO:0007669"/>
    <property type="project" value="TreeGrafter"/>
</dbReference>
<protein>
    <recommendedName>
        <fullName evidence="6">CENP-C homolog</fullName>
    </recommendedName>
</protein>
<dbReference type="InterPro" id="IPR025974">
    <property type="entry name" value="Mif2/CENP-C_cupin"/>
</dbReference>
<dbReference type="InterPro" id="IPR011051">
    <property type="entry name" value="RmlC_Cupin_sf"/>
</dbReference>
<sequence>MASRISDVGPSPTLRERERIESFDPTPDPGFRDAVSVVPPSCHVRHAASKIETANYSVHINNPSASPNRRQSFNAVAITAGLVLTWHNEAHHLPQQNPESTFVRESKSIKYSPWLHRLATLAAMARSVKRPRPEPEAFHQFGKQGRKTGITLQDRGDRDEHGMQPIDSIFSPHEAKPPSGDDASDESEGADMSMASSGGPGPQTLLRNRHAVSYPIARRKSPIKTKLNSPAKRNPHLEHLSSPSRSTLSDDVTVTRKIDFAAHSNKPRRSSEKGLTNDLQPSRQSIRHLEEAATDLPTDPLLAHQNDPTMSDMVEQSLQLVSAMHSDNFTARGFDQGPEDLPPAEGNDEYPEDEPRLPSAMPSPADLSPVQGLQRKPQPPPPHLQPMPSIFGTRKRRSSESVAEAEEYERGGGGDEEEERQEKRQRTSMPPPPPKPKTSTSRASAAPVVSRPKPPLPKTEIKPLAKRGRGRPRKTERRPRPADDEDEGDETIMEIQRAPPMPRARGLVSVRNGASDTQTRSGRRSIRPLEYWRGERVVRGEEEQAQEAESVDGGDFLLPSIQQVVRIPEDAPPSRRAPRSKTRTKAKSVREAVEEDEELEEWEMNEGTITGDVVLWEPEHELNPPTDADEVQIAEDRLAISADAIQMQDIPYATFRFAKTLTLPFMGAGVVDLAPGAEKRPKNSRKMHMVFFVHYGKVLVTINKEQFRISAGGTWFVPRGNYYSLMNDYEVPARIFFAQACEVTPQEE</sequence>
<dbReference type="GO" id="GO:0000776">
    <property type="term" value="C:kinetochore"/>
    <property type="evidence" value="ECO:0007669"/>
    <property type="project" value="InterPro"/>
</dbReference>
<dbReference type="Pfam" id="PF15624">
    <property type="entry name" value="Mif2_N"/>
    <property type="match status" value="1"/>
</dbReference>
<dbReference type="PANTHER" id="PTHR16684">
    <property type="entry name" value="CENTROMERE PROTEIN C"/>
    <property type="match status" value="1"/>
</dbReference>
<reference evidence="10 11" key="1">
    <citation type="journal article" date="2016" name="Genome Biol. Evol.">
        <title>Divergent and convergent evolution of fungal pathogenicity.</title>
        <authorList>
            <person name="Shang Y."/>
            <person name="Xiao G."/>
            <person name="Zheng P."/>
            <person name="Cen K."/>
            <person name="Zhan S."/>
            <person name="Wang C."/>
        </authorList>
    </citation>
    <scope>NUCLEOTIDE SEQUENCE [LARGE SCALE GENOMIC DNA]</scope>
    <source>
        <strain evidence="10 11">RCEF 4871</strain>
    </source>
</reference>
<name>A0A167EDH2_METRR</name>
<evidence type="ECO:0000256" key="1">
    <source>
        <dbReference type="ARBA" id="ARBA00004123"/>
    </source>
</evidence>
<evidence type="ECO:0000256" key="7">
    <source>
        <dbReference type="SAM" id="MobiDB-lite"/>
    </source>
</evidence>
<feature type="region of interest" description="Disordered" evidence="7">
    <location>
        <begin position="326"/>
        <end position="527"/>
    </location>
</feature>
<dbReference type="InterPro" id="IPR028929">
    <property type="entry name" value="Mif2_N"/>
</dbReference>
<proteinExistence type="inferred from homology"/>
<evidence type="ECO:0000256" key="4">
    <source>
        <dbReference type="ARBA" id="ARBA00023242"/>
    </source>
</evidence>
<dbReference type="STRING" id="1081105.A0A167EDH2"/>
<evidence type="ECO:0000259" key="8">
    <source>
        <dbReference type="Pfam" id="PF11699"/>
    </source>
</evidence>
<gene>
    <name evidence="10" type="ORF">NOR_04307</name>
</gene>
<dbReference type="GO" id="GO:0051455">
    <property type="term" value="P:spindle attachment to meiosis I kinetochore"/>
    <property type="evidence" value="ECO:0007669"/>
    <property type="project" value="TreeGrafter"/>
</dbReference>
<comment type="subcellular location">
    <subcellularLocation>
        <location evidence="1">Nucleus</location>
    </subcellularLocation>
</comment>
<dbReference type="GO" id="GO:0019237">
    <property type="term" value="F:centromeric DNA binding"/>
    <property type="evidence" value="ECO:0007669"/>
    <property type="project" value="InterPro"/>
</dbReference>
<comment type="function">
    <text evidence="5">Component of the kinetochore, a multiprotein complex that assembles on centromeric DNA and attaches chromosomes to spindle microtubules, mediating chromosome segregation and sister chromatid segregation during meiosis and mitosis. Component of the inner kinetochore constitutive centromere-associated network (CCAN), which serves as a structural platform for outer kinetochore assembly.</text>
</comment>
<evidence type="ECO:0000313" key="11">
    <source>
        <dbReference type="Proteomes" id="UP000243498"/>
    </source>
</evidence>
<keyword evidence="3" id="KW-0238">DNA-binding</keyword>
<dbReference type="FunFam" id="2.60.120.10:FF:000033">
    <property type="entry name" value="Centromere protein C 1"/>
    <property type="match status" value="1"/>
</dbReference>